<reference evidence="7 8" key="1">
    <citation type="submission" date="2016-01" db="EMBL/GenBank/DDBJ databases">
        <title>Genome sequence of the yeast Holleya sinecauda.</title>
        <authorList>
            <person name="Dietrich F.S."/>
        </authorList>
    </citation>
    <scope>NUCLEOTIDE SEQUENCE [LARGE SCALE GENOMIC DNA]</scope>
    <source>
        <strain evidence="7 8">ATCC 58844</strain>
    </source>
</reference>
<feature type="region of interest" description="Disordered" evidence="5">
    <location>
        <begin position="79"/>
        <end position="107"/>
    </location>
</feature>
<dbReference type="AlphaFoldDB" id="A0A0X8HV85"/>
<accession>A0A0X8HV85</accession>
<evidence type="ECO:0000313" key="8">
    <source>
        <dbReference type="Proteomes" id="UP000243052"/>
    </source>
</evidence>
<dbReference type="Pfam" id="PF08213">
    <property type="entry name" value="COX24_C"/>
    <property type="match status" value="1"/>
</dbReference>
<dbReference type="PANTHER" id="PTHR32035">
    <property type="entry name" value="AURORA KINASE A-INTERACTING PROTEIN"/>
    <property type="match status" value="1"/>
</dbReference>
<comment type="subcellular location">
    <subcellularLocation>
        <location evidence="1">Mitochondrion</location>
    </subcellularLocation>
</comment>
<dbReference type="EMBL" id="CP014247">
    <property type="protein sequence ID" value="AMD22044.1"/>
    <property type="molecule type" value="Genomic_DNA"/>
</dbReference>
<dbReference type="GeneID" id="28725372"/>
<keyword evidence="2" id="KW-0496">Mitochondrion</keyword>
<dbReference type="SMART" id="SM01155">
    <property type="entry name" value="DUF1713"/>
    <property type="match status" value="1"/>
</dbReference>
<evidence type="ECO:0000256" key="4">
    <source>
        <dbReference type="ARBA" id="ARBA00035682"/>
    </source>
</evidence>
<evidence type="ECO:0000256" key="2">
    <source>
        <dbReference type="ARBA" id="ARBA00023128"/>
    </source>
</evidence>
<feature type="compositionally biased region" description="Basic residues" evidence="5">
    <location>
        <begin position="79"/>
        <end position="95"/>
    </location>
</feature>
<gene>
    <name evidence="7" type="ORF">AW171_hschr74052</name>
</gene>
<sequence length="107" mass="12466">MLFLARSFNRSVQPVFSKLCRNLSLHHHTPVSSFPMLLQTQGNLGLQVSKVEQKSTILAAIAELDIQKDGMMLDSVLRKRRTKMKKHKLRKRRKEQKAERRKLSQGR</sequence>
<dbReference type="RefSeq" id="XP_017989040.1">
    <property type="nucleotide sequence ID" value="XM_018133797.1"/>
</dbReference>
<evidence type="ECO:0000313" key="7">
    <source>
        <dbReference type="EMBL" id="AMD22044.1"/>
    </source>
</evidence>
<protein>
    <recommendedName>
        <fullName evidence="4">Small ribosomal subunit protein mS38</fullName>
    </recommendedName>
</protein>
<dbReference type="InterPro" id="IPR013177">
    <property type="entry name" value="Ribosomal_mS38_C"/>
</dbReference>
<dbReference type="GO" id="GO:0005739">
    <property type="term" value="C:mitochondrion"/>
    <property type="evidence" value="ECO:0007669"/>
    <property type="project" value="UniProtKB-SubCell"/>
</dbReference>
<evidence type="ECO:0000259" key="6">
    <source>
        <dbReference type="SMART" id="SM01155"/>
    </source>
</evidence>
<feature type="domain" description="Ribosomal protein mS38 C-terminal" evidence="6">
    <location>
        <begin position="72"/>
        <end position="105"/>
    </location>
</feature>
<keyword evidence="8" id="KW-1185">Reference proteome</keyword>
<dbReference type="Proteomes" id="UP000243052">
    <property type="component" value="Chromosome vii"/>
</dbReference>
<evidence type="ECO:0000256" key="3">
    <source>
        <dbReference type="ARBA" id="ARBA00035647"/>
    </source>
</evidence>
<evidence type="ECO:0000256" key="1">
    <source>
        <dbReference type="ARBA" id="ARBA00004173"/>
    </source>
</evidence>
<evidence type="ECO:0000256" key="5">
    <source>
        <dbReference type="SAM" id="MobiDB-lite"/>
    </source>
</evidence>
<feature type="compositionally biased region" description="Basic and acidic residues" evidence="5">
    <location>
        <begin position="96"/>
        <end position="107"/>
    </location>
</feature>
<name>A0A0X8HV85_9SACH</name>
<organism evidence="7 8">
    <name type="scientific">Eremothecium sinecaudum</name>
    <dbReference type="NCBI Taxonomy" id="45286"/>
    <lineage>
        <taxon>Eukaryota</taxon>
        <taxon>Fungi</taxon>
        <taxon>Dikarya</taxon>
        <taxon>Ascomycota</taxon>
        <taxon>Saccharomycotina</taxon>
        <taxon>Saccharomycetes</taxon>
        <taxon>Saccharomycetales</taxon>
        <taxon>Saccharomycetaceae</taxon>
        <taxon>Eremothecium</taxon>
    </lineage>
</organism>
<proteinExistence type="inferred from homology"/>
<dbReference type="PANTHER" id="PTHR32035:SF3">
    <property type="entry name" value="SMALL RIBOSOMAL SUBUNIT PROTEIN MS38"/>
    <property type="match status" value="1"/>
</dbReference>
<comment type="similarity">
    <text evidence="3">Belongs to the mitochondrion-specific ribosomal protein mS38 family.</text>
</comment>